<proteinExistence type="predicted"/>
<dbReference type="EMBL" id="OBEJ01000001">
    <property type="protein sequence ID" value="SNZ06038.1"/>
    <property type="molecule type" value="Genomic_DNA"/>
</dbReference>
<dbReference type="Proteomes" id="UP000219453">
    <property type="component" value="Unassembled WGS sequence"/>
</dbReference>
<organism evidence="1 2">
    <name type="scientific">Natronoarchaeum philippinense</name>
    <dbReference type="NCBI Taxonomy" id="558529"/>
    <lineage>
        <taxon>Archaea</taxon>
        <taxon>Methanobacteriati</taxon>
        <taxon>Methanobacteriota</taxon>
        <taxon>Stenosarchaea group</taxon>
        <taxon>Halobacteria</taxon>
        <taxon>Halobacteriales</taxon>
        <taxon>Natronoarchaeaceae</taxon>
    </lineage>
</organism>
<keyword evidence="2" id="KW-1185">Reference proteome</keyword>
<gene>
    <name evidence="1" type="ORF">SAMN06269185_1017</name>
</gene>
<reference evidence="2" key="1">
    <citation type="submission" date="2017-09" db="EMBL/GenBank/DDBJ databases">
        <authorList>
            <person name="Varghese N."/>
            <person name="Submissions S."/>
        </authorList>
    </citation>
    <scope>NUCLEOTIDE SEQUENCE [LARGE SCALE GENOMIC DNA]</scope>
    <source>
        <strain evidence="2">DSM 27208</strain>
    </source>
</reference>
<accession>A0A285N9R9</accession>
<sequence length="105" mass="11515">MRTPRTLSDSELLLCVAGVGHCCHRNRRLTDDAFGDTAHEPAADAFPTVGAHHHEIDGFVVDVLDDLLVGRPFPEFGDEFDIEFGGEGLDLSERFRPGVLANLLQ</sequence>
<dbReference type="AlphaFoldDB" id="A0A285N9R9"/>
<evidence type="ECO:0000313" key="1">
    <source>
        <dbReference type="EMBL" id="SNZ06038.1"/>
    </source>
</evidence>
<evidence type="ECO:0000313" key="2">
    <source>
        <dbReference type="Proteomes" id="UP000219453"/>
    </source>
</evidence>
<name>A0A285N9R9_NATPI</name>
<protein>
    <submittedName>
        <fullName evidence="1">Uncharacterized protein</fullName>
    </submittedName>
</protein>